<evidence type="ECO:0000256" key="1">
    <source>
        <dbReference type="SAM" id="MobiDB-lite"/>
    </source>
</evidence>
<dbReference type="AlphaFoldDB" id="A0A8A3PC07"/>
<accession>A0A8A3PC07</accession>
<proteinExistence type="predicted"/>
<sequence length="211" mass="23807">MSPPTFDGLPAELRLQVWQDMAEEALNPPRAIVYHAGSSPRTFPPLNINSEARQEITSRTDLQSFPRSPGDPHDTWGWFSMSTDIFVACPAIQRSGHKYEVFHPSPDLRPGWKFLGRVFIQEVRGLDRTAPESEDGGILEGTPGTSRKTPHVQLLRNPALDPHDFRIVIEPATPSPTDLRYRKNALALAAIWLEVPEERKPEIKWGCLVQR</sequence>
<evidence type="ECO:0000313" key="4">
    <source>
        <dbReference type="Proteomes" id="UP000672032"/>
    </source>
</evidence>
<evidence type="ECO:0000259" key="2">
    <source>
        <dbReference type="Pfam" id="PF20150"/>
    </source>
</evidence>
<name>A0A8A3PC07_9HELO</name>
<gene>
    <name evidence="3" type="ORF">DSL72_002210</name>
</gene>
<dbReference type="OrthoDB" id="3452228at2759"/>
<feature type="region of interest" description="Disordered" evidence="1">
    <location>
        <begin position="130"/>
        <end position="150"/>
    </location>
</feature>
<organism evidence="3 4">
    <name type="scientific">Monilinia vaccinii-corymbosi</name>
    <dbReference type="NCBI Taxonomy" id="61207"/>
    <lineage>
        <taxon>Eukaryota</taxon>
        <taxon>Fungi</taxon>
        <taxon>Dikarya</taxon>
        <taxon>Ascomycota</taxon>
        <taxon>Pezizomycotina</taxon>
        <taxon>Leotiomycetes</taxon>
        <taxon>Helotiales</taxon>
        <taxon>Sclerotiniaceae</taxon>
        <taxon>Monilinia</taxon>
    </lineage>
</organism>
<dbReference type="Proteomes" id="UP000672032">
    <property type="component" value="Chromosome 3"/>
</dbReference>
<keyword evidence="4" id="KW-1185">Reference proteome</keyword>
<feature type="domain" description="2EXR" evidence="2">
    <location>
        <begin position="5"/>
        <end position="86"/>
    </location>
</feature>
<evidence type="ECO:0000313" key="3">
    <source>
        <dbReference type="EMBL" id="QSZ32631.1"/>
    </source>
</evidence>
<dbReference type="InterPro" id="IPR045518">
    <property type="entry name" value="2EXR"/>
</dbReference>
<reference evidence="3" key="1">
    <citation type="submission" date="2020-10" db="EMBL/GenBank/DDBJ databases">
        <title>Genome Sequence of Monilinia vaccinii-corymbosi Sheds Light on Mummy Berry Disease Infection of Blueberry and Mating Type.</title>
        <authorList>
            <person name="Yow A.G."/>
            <person name="Zhang Y."/>
            <person name="Bansal K."/>
            <person name="Eacker S.M."/>
            <person name="Sullivan S."/>
            <person name="Liachko I."/>
            <person name="Cubeta M.A."/>
            <person name="Rollins J.A."/>
            <person name="Ashrafi H."/>
        </authorList>
    </citation>
    <scope>NUCLEOTIDE SEQUENCE</scope>
    <source>
        <strain evidence="3">RL-1</strain>
    </source>
</reference>
<dbReference type="EMBL" id="CP063407">
    <property type="protein sequence ID" value="QSZ32631.1"/>
    <property type="molecule type" value="Genomic_DNA"/>
</dbReference>
<dbReference type="Pfam" id="PF20150">
    <property type="entry name" value="2EXR"/>
    <property type="match status" value="1"/>
</dbReference>
<protein>
    <recommendedName>
        <fullName evidence="2">2EXR domain-containing protein</fullName>
    </recommendedName>
</protein>